<evidence type="ECO:0000313" key="6">
    <source>
        <dbReference type="Proteomes" id="UP001165060"/>
    </source>
</evidence>
<keyword evidence="2" id="KW-0479">Metal-binding</keyword>
<name>A0ABQ6MGC9_9STRA</name>
<accession>A0ABQ6MGC9</accession>
<comment type="caution">
    <text evidence="5">The sequence shown here is derived from an EMBL/GenBank/DDBJ whole genome shotgun (WGS) entry which is preliminary data.</text>
</comment>
<evidence type="ECO:0000256" key="4">
    <source>
        <dbReference type="ARBA" id="ARBA00023004"/>
    </source>
</evidence>
<proteinExistence type="inferred from homology"/>
<evidence type="ECO:0000256" key="1">
    <source>
        <dbReference type="ARBA" id="ARBA00010617"/>
    </source>
</evidence>
<dbReference type="Proteomes" id="UP001165060">
    <property type="component" value="Unassembled WGS sequence"/>
</dbReference>
<protein>
    <recommendedName>
        <fullName evidence="7">Cytochrome P450</fullName>
    </recommendedName>
</protein>
<dbReference type="Gene3D" id="1.10.630.10">
    <property type="entry name" value="Cytochrome P450"/>
    <property type="match status" value="1"/>
</dbReference>
<dbReference type="EMBL" id="BRYB01001421">
    <property type="protein sequence ID" value="GMI25409.1"/>
    <property type="molecule type" value="Genomic_DNA"/>
</dbReference>
<evidence type="ECO:0000256" key="3">
    <source>
        <dbReference type="ARBA" id="ARBA00023002"/>
    </source>
</evidence>
<gene>
    <name evidence="5" type="ORF">TeGR_g1840</name>
</gene>
<keyword evidence="4" id="KW-0408">Iron</keyword>
<evidence type="ECO:0008006" key="7">
    <source>
        <dbReference type="Google" id="ProtNLM"/>
    </source>
</evidence>
<evidence type="ECO:0000313" key="5">
    <source>
        <dbReference type="EMBL" id="GMI25409.1"/>
    </source>
</evidence>
<keyword evidence="6" id="KW-1185">Reference proteome</keyword>
<organism evidence="5 6">
    <name type="scientific">Tetraparma gracilis</name>
    <dbReference type="NCBI Taxonomy" id="2962635"/>
    <lineage>
        <taxon>Eukaryota</taxon>
        <taxon>Sar</taxon>
        <taxon>Stramenopiles</taxon>
        <taxon>Ochrophyta</taxon>
        <taxon>Bolidophyceae</taxon>
        <taxon>Parmales</taxon>
        <taxon>Triparmaceae</taxon>
        <taxon>Tetraparma</taxon>
    </lineage>
</organism>
<keyword evidence="3" id="KW-0560">Oxidoreductase</keyword>
<reference evidence="5 6" key="1">
    <citation type="journal article" date="2023" name="Commun. Biol.">
        <title>Genome analysis of Parmales, the sister group of diatoms, reveals the evolutionary specialization of diatoms from phago-mixotrophs to photoautotrophs.</title>
        <authorList>
            <person name="Ban H."/>
            <person name="Sato S."/>
            <person name="Yoshikawa S."/>
            <person name="Yamada K."/>
            <person name="Nakamura Y."/>
            <person name="Ichinomiya M."/>
            <person name="Sato N."/>
            <person name="Blanc-Mathieu R."/>
            <person name="Endo H."/>
            <person name="Kuwata A."/>
            <person name="Ogata H."/>
        </authorList>
    </citation>
    <scope>NUCLEOTIDE SEQUENCE [LARGE SCALE GENOMIC DNA]</scope>
</reference>
<dbReference type="PRINTS" id="PR00463">
    <property type="entry name" value="EP450I"/>
</dbReference>
<comment type="similarity">
    <text evidence="1">Belongs to the cytochrome P450 family.</text>
</comment>
<evidence type="ECO:0000256" key="2">
    <source>
        <dbReference type="ARBA" id="ARBA00022723"/>
    </source>
</evidence>
<dbReference type="InterPro" id="IPR001128">
    <property type="entry name" value="Cyt_P450"/>
</dbReference>
<sequence length="520" mass="57490">MLEHVSPSSGLLSALAVFLLVSLLTRVLNRASSRFGLRATNPSHLKVSISEVLRNRLPGRIFHFHLECAKSILPRGQSSWEVHIPFTSTMHLTVSPENVKHVLVDRFSNYPKGPSWRKAFRDLLGDGIFNADGMSWKKQRKVASYEFSAKTLKTFMFSTFVTHVTKSLDVLRSANLAEPFDVQELMARYTLESIGIIGFGVSLGAFSSSGASISSSFGDAFNSATGRTADRFIDPTWPIKRALGVGTEKELARSVKIVRDFATKVIEERREAVASGDADLKDLPDLLSRFMAKEKGSEEGGEFEFTNEELYYIIINFVLAGRDTTANSLTWTLWELAKGSNAGCVDRIREEAAALRKELGLGAGEITHDLVARSTYLKAVIQESLRLHPPVPVDIKECLADDVLPDGTEVRAGDRVMFLSWAMARMKIQWGADADDFKPSRFITPDGAFKPPEATKLPIFLAGPRLCLGKDMAMISSTAMLTLLLEQFDVSGGEAVEYKYEIGLTIWAAEGMPLRLKARK</sequence>
<dbReference type="SUPFAM" id="SSF48264">
    <property type="entry name" value="Cytochrome P450"/>
    <property type="match status" value="1"/>
</dbReference>
<dbReference type="PRINTS" id="PR00385">
    <property type="entry name" value="P450"/>
</dbReference>
<dbReference type="PANTHER" id="PTHR24296">
    <property type="entry name" value="CYTOCHROME P450"/>
    <property type="match status" value="1"/>
</dbReference>
<dbReference type="Pfam" id="PF00067">
    <property type="entry name" value="p450"/>
    <property type="match status" value="1"/>
</dbReference>
<dbReference type="InterPro" id="IPR036396">
    <property type="entry name" value="Cyt_P450_sf"/>
</dbReference>
<dbReference type="InterPro" id="IPR002401">
    <property type="entry name" value="Cyt_P450_E_grp-I"/>
</dbReference>